<keyword evidence="2 4" id="KW-0238">DNA-binding</keyword>
<evidence type="ECO:0000313" key="7">
    <source>
        <dbReference type="Proteomes" id="UP000019277"/>
    </source>
</evidence>
<dbReference type="SUPFAM" id="SSF48498">
    <property type="entry name" value="Tetracyclin repressor-like, C-terminal domain"/>
    <property type="match status" value="1"/>
</dbReference>
<dbReference type="SUPFAM" id="SSF46689">
    <property type="entry name" value="Homeodomain-like"/>
    <property type="match status" value="1"/>
</dbReference>
<dbReference type="Pfam" id="PF13305">
    <property type="entry name" value="TetR_C_33"/>
    <property type="match status" value="1"/>
</dbReference>
<evidence type="ECO:0000259" key="5">
    <source>
        <dbReference type="PROSITE" id="PS50977"/>
    </source>
</evidence>
<evidence type="ECO:0000256" key="3">
    <source>
        <dbReference type="ARBA" id="ARBA00023163"/>
    </source>
</evidence>
<evidence type="ECO:0000256" key="1">
    <source>
        <dbReference type="ARBA" id="ARBA00023015"/>
    </source>
</evidence>
<feature type="DNA-binding region" description="H-T-H motif" evidence="4">
    <location>
        <begin position="18"/>
        <end position="37"/>
    </location>
</feature>
<keyword evidence="7" id="KW-1185">Reference proteome</keyword>
<dbReference type="EMBL" id="AYXG01000004">
    <property type="protein sequence ID" value="EWC64624.1"/>
    <property type="molecule type" value="Genomic_DNA"/>
</dbReference>
<accession>W7JF39</accession>
<comment type="caution">
    <text evidence="6">The sequence shown here is derived from an EMBL/GenBank/DDBJ whole genome shotgun (WGS) entry which is preliminary data.</text>
</comment>
<dbReference type="InterPro" id="IPR009057">
    <property type="entry name" value="Homeodomain-like_sf"/>
</dbReference>
<dbReference type="Gene3D" id="1.10.357.10">
    <property type="entry name" value="Tetracycline Repressor, domain 2"/>
    <property type="match status" value="1"/>
</dbReference>
<proteinExistence type="predicted"/>
<dbReference type="GO" id="GO:0003677">
    <property type="term" value="F:DNA binding"/>
    <property type="evidence" value="ECO:0007669"/>
    <property type="project" value="UniProtKB-UniRule"/>
</dbReference>
<organism evidence="6 7">
    <name type="scientific">Actinokineospora spheciospongiae</name>
    <dbReference type="NCBI Taxonomy" id="909613"/>
    <lineage>
        <taxon>Bacteria</taxon>
        <taxon>Bacillati</taxon>
        <taxon>Actinomycetota</taxon>
        <taxon>Actinomycetes</taxon>
        <taxon>Pseudonocardiales</taxon>
        <taxon>Pseudonocardiaceae</taxon>
        <taxon>Actinokineospora</taxon>
    </lineage>
</organism>
<sequence>MVAAAADLADADGLGALTLGKLSAHLGVRVPSLYKHIDGIGDLFRRLAASATGELAEALRSAAAGRSGADALAATCHAYREFALSRPGRYDSIQHPMDSSAELGAARATMLRVVAETLRGYDLDDDDQIPVVRMVRSVLHGFVCLERDSGFQLDVPLELSFEELITMLDNSLSTRRD</sequence>
<dbReference type="InterPro" id="IPR001647">
    <property type="entry name" value="HTH_TetR"/>
</dbReference>
<dbReference type="Proteomes" id="UP000019277">
    <property type="component" value="Unassembled WGS sequence"/>
</dbReference>
<evidence type="ECO:0000313" key="6">
    <source>
        <dbReference type="EMBL" id="EWC64624.1"/>
    </source>
</evidence>
<dbReference type="InterPro" id="IPR036271">
    <property type="entry name" value="Tet_transcr_reg_TetR-rel_C_sf"/>
</dbReference>
<reference evidence="6 7" key="1">
    <citation type="journal article" date="2014" name="Genome Announc.">
        <title>Draft Genome Sequence of the Antitrypanosomally Active Sponge-Associated Bacterium Actinokineospora sp. Strain EG49.</title>
        <authorList>
            <person name="Harjes J."/>
            <person name="Ryu T."/>
            <person name="Abdelmohsen U.R."/>
            <person name="Moitinho-Silva L."/>
            <person name="Horn H."/>
            <person name="Ravasi T."/>
            <person name="Hentschel U."/>
        </authorList>
    </citation>
    <scope>NUCLEOTIDE SEQUENCE [LARGE SCALE GENOMIC DNA]</scope>
    <source>
        <strain evidence="6 7">EG49</strain>
    </source>
</reference>
<gene>
    <name evidence="6" type="ORF">UO65_0231</name>
</gene>
<dbReference type="eggNOG" id="COG1309">
    <property type="taxonomic scope" value="Bacteria"/>
</dbReference>
<evidence type="ECO:0000256" key="4">
    <source>
        <dbReference type="PROSITE-ProRule" id="PRU00335"/>
    </source>
</evidence>
<name>W7JF39_9PSEU</name>
<feature type="domain" description="HTH tetR-type" evidence="5">
    <location>
        <begin position="1"/>
        <end position="55"/>
    </location>
</feature>
<evidence type="ECO:0000256" key="2">
    <source>
        <dbReference type="ARBA" id="ARBA00023125"/>
    </source>
</evidence>
<dbReference type="PROSITE" id="PS50977">
    <property type="entry name" value="HTH_TETR_2"/>
    <property type="match status" value="1"/>
</dbReference>
<protein>
    <submittedName>
        <fullName evidence="6">Transcriptional regulator, TetR family</fullName>
    </submittedName>
</protein>
<keyword evidence="1" id="KW-0805">Transcription regulation</keyword>
<dbReference type="Gene3D" id="1.10.10.60">
    <property type="entry name" value="Homeodomain-like"/>
    <property type="match status" value="1"/>
</dbReference>
<dbReference type="AlphaFoldDB" id="W7JF39"/>
<dbReference type="InterPro" id="IPR025996">
    <property type="entry name" value="MT1864/Rv1816-like_C"/>
</dbReference>
<keyword evidence="3" id="KW-0804">Transcription</keyword>